<dbReference type="SUPFAM" id="SSF51735">
    <property type="entry name" value="NAD(P)-binding Rossmann-fold domains"/>
    <property type="match status" value="1"/>
</dbReference>
<dbReference type="STRING" id="29139.ENSVURP00010031068"/>
<dbReference type="Pfam" id="PF00106">
    <property type="entry name" value="adh_short"/>
    <property type="match status" value="1"/>
</dbReference>
<sequence>MWLLLFLGTLLWGVLWFLRDRQVLPPRDAFIFITGCDSGFGRHLALRLDRRGFRVLAGCLTSTGAENLKRAASPRLCTTLLDVTDPQNIQQVAEWVGTIVGERGLFGLVNNAGITGIIGPTPWLNLEDYRRVLEVNTLGPIGVTLALLPLLQQSQGRIINITSVLGRLAANGGGYCVSKYGLEAFSDSLRRDIAPFGVRVSIVEPGFFHTAVTNLECIEGMLWASWKRLSPATQASYGDSFLPKYLKVQRFIMNLICDGDLGKVSSCLEHALTARYPRTRYSAGWDAKLLWLPASYLPASLVDAILTCVLPKPAQTVC</sequence>
<dbReference type="InterPro" id="IPR036291">
    <property type="entry name" value="NAD(P)-bd_dom_sf"/>
</dbReference>
<evidence type="ECO:0000256" key="1">
    <source>
        <dbReference type="ARBA" id="ARBA00006484"/>
    </source>
</evidence>
<evidence type="ECO:0000313" key="5">
    <source>
        <dbReference type="Ensembl" id="ENSVURP00010031068.1"/>
    </source>
</evidence>
<keyword evidence="4" id="KW-0732">Signal</keyword>
<feature type="signal peptide" evidence="4">
    <location>
        <begin position="1"/>
        <end position="16"/>
    </location>
</feature>
<evidence type="ECO:0000256" key="4">
    <source>
        <dbReference type="SAM" id="SignalP"/>
    </source>
</evidence>
<dbReference type="AlphaFoldDB" id="A0A4X2M462"/>
<dbReference type="GO" id="GO:0005788">
    <property type="term" value="C:endoplasmic reticulum lumen"/>
    <property type="evidence" value="ECO:0007669"/>
    <property type="project" value="Ensembl"/>
</dbReference>
<feature type="chain" id="PRO_5021242101" evidence="4">
    <location>
        <begin position="17"/>
        <end position="318"/>
    </location>
</feature>
<dbReference type="GO" id="GO:0005789">
    <property type="term" value="C:endoplasmic reticulum membrane"/>
    <property type="evidence" value="ECO:0007669"/>
    <property type="project" value="Ensembl"/>
</dbReference>
<dbReference type="OMA" id="WEDFHQV"/>
<dbReference type="GeneTree" id="ENSGT00940000161168"/>
<reference evidence="5" key="3">
    <citation type="submission" date="2025-09" db="UniProtKB">
        <authorList>
            <consortium name="Ensembl"/>
        </authorList>
    </citation>
    <scope>IDENTIFICATION</scope>
</reference>
<protein>
    <submittedName>
        <fullName evidence="5">Retinol dehydrogenase 5</fullName>
    </submittedName>
</protein>
<name>A0A4X2M462_VOMUR</name>
<keyword evidence="2" id="KW-0560">Oxidoreductase</keyword>
<reference evidence="5" key="2">
    <citation type="submission" date="2025-08" db="UniProtKB">
        <authorList>
            <consortium name="Ensembl"/>
        </authorList>
    </citation>
    <scope>IDENTIFICATION</scope>
</reference>
<dbReference type="OrthoDB" id="5296at2759"/>
<dbReference type="GO" id="GO:0004745">
    <property type="term" value="F:all-trans-retinol dehydrogenase (NAD+) activity"/>
    <property type="evidence" value="ECO:0007669"/>
    <property type="project" value="Ensembl"/>
</dbReference>
<dbReference type="GO" id="GO:0008202">
    <property type="term" value="P:steroid metabolic process"/>
    <property type="evidence" value="ECO:0007669"/>
    <property type="project" value="Ensembl"/>
</dbReference>
<organism evidence="5 6">
    <name type="scientific">Vombatus ursinus</name>
    <name type="common">Common wombat</name>
    <dbReference type="NCBI Taxonomy" id="29139"/>
    <lineage>
        <taxon>Eukaryota</taxon>
        <taxon>Metazoa</taxon>
        <taxon>Chordata</taxon>
        <taxon>Craniata</taxon>
        <taxon>Vertebrata</taxon>
        <taxon>Euteleostomi</taxon>
        <taxon>Mammalia</taxon>
        <taxon>Metatheria</taxon>
        <taxon>Diprotodontia</taxon>
        <taxon>Vombatidae</taxon>
        <taxon>Vombatus</taxon>
    </lineage>
</organism>
<evidence type="ECO:0000256" key="2">
    <source>
        <dbReference type="ARBA" id="ARBA00023002"/>
    </source>
</evidence>
<comment type="similarity">
    <text evidence="1 3">Belongs to the short-chain dehydrogenases/reductases (SDR) family.</text>
</comment>
<dbReference type="RefSeq" id="XP_027710802.1">
    <property type="nucleotide sequence ID" value="XM_027855001.1"/>
</dbReference>
<dbReference type="PANTHER" id="PTHR43313">
    <property type="entry name" value="SHORT-CHAIN DEHYDROGENASE/REDUCTASE FAMILY 9C"/>
    <property type="match status" value="1"/>
</dbReference>
<dbReference type="GO" id="GO:0001523">
    <property type="term" value="P:retinoid metabolic process"/>
    <property type="evidence" value="ECO:0007669"/>
    <property type="project" value="Ensembl"/>
</dbReference>
<dbReference type="GO" id="GO:0047023">
    <property type="term" value="F:androsterone dehydrogenase [NAD(P)+] activity"/>
    <property type="evidence" value="ECO:0007669"/>
    <property type="project" value="Ensembl"/>
</dbReference>
<accession>A0A4X2M462</accession>
<dbReference type="Gene3D" id="3.40.50.720">
    <property type="entry name" value="NAD(P)-binding Rossmann-like Domain"/>
    <property type="match status" value="1"/>
</dbReference>
<dbReference type="PRINTS" id="PR00081">
    <property type="entry name" value="GDHRDH"/>
</dbReference>
<evidence type="ECO:0000256" key="3">
    <source>
        <dbReference type="RuleBase" id="RU000363"/>
    </source>
</evidence>
<dbReference type="GO" id="GO:0047044">
    <property type="term" value="F:androstan-3-alpha,17-beta-diol dehydrogenase (NAD+) activity"/>
    <property type="evidence" value="ECO:0007669"/>
    <property type="project" value="Ensembl"/>
</dbReference>
<dbReference type="RefSeq" id="XP_027710803.1">
    <property type="nucleotide sequence ID" value="XM_027855002.1"/>
</dbReference>
<keyword evidence="6" id="KW-1185">Reference proteome</keyword>
<dbReference type="RefSeq" id="XP_027710804.1">
    <property type="nucleotide sequence ID" value="XM_027855003.1"/>
</dbReference>
<dbReference type="PANTHER" id="PTHR43313:SF12">
    <property type="entry name" value="RETINOL DEHYDROGENASE 5"/>
    <property type="match status" value="1"/>
</dbReference>
<dbReference type="CTD" id="5959"/>
<reference evidence="6" key="1">
    <citation type="submission" date="2018-12" db="EMBL/GenBank/DDBJ databases">
        <authorList>
            <person name="Yazar S."/>
        </authorList>
    </citation>
    <scope>NUCLEOTIDE SEQUENCE [LARGE SCALE GENOMIC DNA]</scope>
</reference>
<dbReference type="FunFam" id="3.40.50.720:FF:000074">
    <property type="entry name" value="Retinol dehydrogenase type 1"/>
    <property type="match status" value="1"/>
</dbReference>
<dbReference type="GeneID" id="114037971"/>
<gene>
    <name evidence="5" type="primary">RDH5</name>
</gene>
<dbReference type="InterPro" id="IPR002347">
    <property type="entry name" value="SDR_fam"/>
</dbReference>
<evidence type="ECO:0000313" key="6">
    <source>
        <dbReference type="Proteomes" id="UP000314987"/>
    </source>
</evidence>
<dbReference type="Proteomes" id="UP000314987">
    <property type="component" value="Unassembled WGS sequence"/>
</dbReference>
<dbReference type="GO" id="GO:0042803">
    <property type="term" value="F:protein homodimerization activity"/>
    <property type="evidence" value="ECO:0007669"/>
    <property type="project" value="Ensembl"/>
</dbReference>
<dbReference type="PRINTS" id="PR00080">
    <property type="entry name" value="SDRFAMILY"/>
</dbReference>
<dbReference type="Ensembl" id="ENSVURT00010035371.1">
    <property type="protein sequence ID" value="ENSVURP00010031068.1"/>
    <property type="gene ID" value="ENSVURG00010023754.1"/>
</dbReference>
<proteinExistence type="inferred from homology"/>